<feature type="domain" description="J" evidence="2">
    <location>
        <begin position="49"/>
        <end position="117"/>
    </location>
</feature>
<reference evidence="3 4" key="1">
    <citation type="journal article" date="2024" name="Plant J.">
        <title>Genome sequences and population genomics reveal climatic adaptation and genomic divergence between two closely related sweetgum species.</title>
        <authorList>
            <person name="Xu W.Q."/>
            <person name="Ren C.Q."/>
            <person name="Zhang X.Y."/>
            <person name="Comes H.P."/>
            <person name="Liu X.H."/>
            <person name="Li Y.G."/>
            <person name="Kettle C.J."/>
            <person name="Jalonen R."/>
            <person name="Gaisberger H."/>
            <person name="Ma Y.Z."/>
            <person name="Qiu Y.X."/>
        </authorList>
    </citation>
    <scope>NUCLEOTIDE SEQUENCE [LARGE SCALE GENOMIC DNA]</scope>
    <source>
        <strain evidence="3">Hangzhou</strain>
    </source>
</reference>
<dbReference type="Pfam" id="PF00226">
    <property type="entry name" value="DnaJ"/>
    <property type="match status" value="1"/>
</dbReference>
<accession>A0AAP0RV99</accession>
<dbReference type="Proteomes" id="UP001415857">
    <property type="component" value="Unassembled WGS sequence"/>
</dbReference>
<proteinExistence type="predicted"/>
<sequence>MDMSLSSSLLNSKPFFSRPLANNSRRPPAFISITSCKATSMGSEKETTNFYKVLSLSPHNACDEEIKRAYRTMALRYHPDVCHPSMKEESTRKFVQLHAAYKTLSDPVAREEYDFQLGLNSSGRKSKMSFGDEGGMRNRWQDQIFELKRKSNRRKAQKDGSWGSRMRSQNRQKN</sequence>
<organism evidence="3 4">
    <name type="scientific">Liquidambar formosana</name>
    <name type="common">Formosan gum</name>
    <dbReference type="NCBI Taxonomy" id="63359"/>
    <lineage>
        <taxon>Eukaryota</taxon>
        <taxon>Viridiplantae</taxon>
        <taxon>Streptophyta</taxon>
        <taxon>Embryophyta</taxon>
        <taxon>Tracheophyta</taxon>
        <taxon>Spermatophyta</taxon>
        <taxon>Magnoliopsida</taxon>
        <taxon>eudicotyledons</taxon>
        <taxon>Gunneridae</taxon>
        <taxon>Pentapetalae</taxon>
        <taxon>Saxifragales</taxon>
        <taxon>Altingiaceae</taxon>
        <taxon>Liquidambar</taxon>
    </lineage>
</organism>
<dbReference type="PANTHER" id="PTHR45090:SF8">
    <property type="entry name" value="J DOMAIN-CONTAINING PROTEIN"/>
    <property type="match status" value="1"/>
</dbReference>
<dbReference type="InterPro" id="IPR036869">
    <property type="entry name" value="J_dom_sf"/>
</dbReference>
<dbReference type="InterPro" id="IPR001623">
    <property type="entry name" value="DnaJ_domain"/>
</dbReference>
<dbReference type="SMART" id="SM00271">
    <property type="entry name" value="DnaJ"/>
    <property type="match status" value="1"/>
</dbReference>
<dbReference type="AlphaFoldDB" id="A0AAP0RV99"/>
<evidence type="ECO:0000256" key="1">
    <source>
        <dbReference type="SAM" id="MobiDB-lite"/>
    </source>
</evidence>
<dbReference type="PROSITE" id="PS50076">
    <property type="entry name" value="DNAJ_2"/>
    <property type="match status" value="1"/>
</dbReference>
<keyword evidence="4" id="KW-1185">Reference proteome</keyword>
<name>A0AAP0RV99_LIQFO</name>
<dbReference type="EMBL" id="JBBPBK010000005">
    <property type="protein sequence ID" value="KAK9285252.1"/>
    <property type="molecule type" value="Genomic_DNA"/>
</dbReference>
<protein>
    <recommendedName>
        <fullName evidence="2">J domain-containing protein</fullName>
    </recommendedName>
</protein>
<dbReference type="GO" id="GO:0009507">
    <property type="term" value="C:chloroplast"/>
    <property type="evidence" value="ECO:0007669"/>
    <property type="project" value="TreeGrafter"/>
</dbReference>
<evidence type="ECO:0000259" key="2">
    <source>
        <dbReference type="PROSITE" id="PS50076"/>
    </source>
</evidence>
<dbReference type="Gene3D" id="1.10.287.110">
    <property type="entry name" value="DnaJ domain"/>
    <property type="match status" value="1"/>
</dbReference>
<gene>
    <name evidence="3" type="ORF">L1049_024441</name>
</gene>
<dbReference type="PANTHER" id="PTHR45090">
    <property type="entry name" value="CHAPERONE PROTEIN DNAJ 20 CHLOROPLASTIC"/>
    <property type="match status" value="1"/>
</dbReference>
<dbReference type="PRINTS" id="PR00625">
    <property type="entry name" value="JDOMAIN"/>
</dbReference>
<comment type="caution">
    <text evidence="3">The sequence shown here is derived from an EMBL/GenBank/DDBJ whole genome shotgun (WGS) entry which is preliminary data.</text>
</comment>
<feature type="region of interest" description="Disordered" evidence="1">
    <location>
        <begin position="141"/>
        <end position="174"/>
    </location>
</feature>
<evidence type="ECO:0000313" key="3">
    <source>
        <dbReference type="EMBL" id="KAK9285252.1"/>
    </source>
</evidence>
<dbReference type="CDD" id="cd06257">
    <property type="entry name" value="DnaJ"/>
    <property type="match status" value="1"/>
</dbReference>
<evidence type="ECO:0000313" key="4">
    <source>
        <dbReference type="Proteomes" id="UP001415857"/>
    </source>
</evidence>
<dbReference type="InterPro" id="IPR053232">
    <property type="entry name" value="DnaJ_C/III_chloroplastic"/>
</dbReference>
<dbReference type="SUPFAM" id="SSF46565">
    <property type="entry name" value="Chaperone J-domain"/>
    <property type="match status" value="1"/>
</dbReference>